<feature type="chain" id="PRO_5004177734" evidence="1">
    <location>
        <begin position="24"/>
        <end position="66"/>
    </location>
</feature>
<dbReference type="AlphaFoldDB" id="Q0UE38"/>
<reference evidence="3" key="1">
    <citation type="journal article" date="2007" name="Plant Cell">
        <title>Dothideomycete-plant interactions illuminated by genome sequencing and EST analysis of the wheat pathogen Stagonospora nodorum.</title>
        <authorList>
            <person name="Hane J.K."/>
            <person name="Lowe R.G."/>
            <person name="Solomon P.S."/>
            <person name="Tan K.C."/>
            <person name="Schoch C.L."/>
            <person name="Spatafora J.W."/>
            <person name="Crous P.W."/>
            <person name="Kodira C."/>
            <person name="Birren B.W."/>
            <person name="Galagan J.E."/>
            <person name="Torriani S.F."/>
            <person name="McDonald B.A."/>
            <person name="Oliver R.P."/>
        </authorList>
    </citation>
    <scope>NUCLEOTIDE SEQUENCE [LARGE SCALE GENOMIC DNA]</scope>
    <source>
        <strain evidence="3">SN15 / ATCC MYA-4574 / FGSC 10173</strain>
    </source>
</reference>
<name>Q0UE38_PHANO</name>
<dbReference type="InParanoid" id="Q0UE38"/>
<evidence type="ECO:0000313" key="3">
    <source>
        <dbReference type="Proteomes" id="UP000001055"/>
    </source>
</evidence>
<organism evidence="2 3">
    <name type="scientific">Phaeosphaeria nodorum (strain SN15 / ATCC MYA-4574 / FGSC 10173)</name>
    <name type="common">Glume blotch fungus</name>
    <name type="synonym">Parastagonospora nodorum</name>
    <dbReference type="NCBI Taxonomy" id="321614"/>
    <lineage>
        <taxon>Eukaryota</taxon>
        <taxon>Fungi</taxon>
        <taxon>Dikarya</taxon>
        <taxon>Ascomycota</taxon>
        <taxon>Pezizomycotina</taxon>
        <taxon>Dothideomycetes</taxon>
        <taxon>Pleosporomycetidae</taxon>
        <taxon>Pleosporales</taxon>
        <taxon>Pleosporineae</taxon>
        <taxon>Phaeosphaeriaceae</taxon>
        <taxon>Parastagonospora</taxon>
    </lineage>
</organism>
<protein>
    <submittedName>
        <fullName evidence="2">Uncharacterized protein</fullName>
    </submittedName>
</protein>
<dbReference type="GeneID" id="5977166"/>
<feature type="signal peptide" evidence="1">
    <location>
        <begin position="1"/>
        <end position="23"/>
    </location>
</feature>
<evidence type="ECO:0000256" key="1">
    <source>
        <dbReference type="SAM" id="SignalP"/>
    </source>
</evidence>
<proteinExistence type="predicted"/>
<accession>Q0UE38</accession>
<dbReference type="Proteomes" id="UP000001055">
    <property type="component" value="Unassembled WGS sequence"/>
</dbReference>
<dbReference type="HOGENOM" id="CLU_2832003_0_0_1"/>
<keyword evidence="1" id="KW-0732">Signal</keyword>
<dbReference type="RefSeq" id="XP_001800260.1">
    <property type="nucleotide sequence ID" value="XM_001800208.1"/>
</dbReference>
<evidence type="ECO:0000313" key="2">
    <source>
        <dbReference type="EMBL" id="EAT82311.1"/>
    </source>
</evidence>
<dbReference type="EMBL" id="CH445340">
    <property type="protein sequence ID" value="EAT82311.1"/>
    <property type="molecule type" value="Genomic_DNA"/>
</dbReference>
<gene>
    <name evidence="2" type="ORF">SNOG_09976</name>
</gene>
<dbReference type="KEGG" id="pno:SNOG_09976"/>
<sequence length="66" mass="7407">MAHPWTQELAMVTFLQLATPGIGQSFVGGFGYAGVENAHLDHFESNLIFRRTRQDLDQAYLTIIVI</sequence>